<dbReference type="GO" id="GO:0016787">
    <property type="term" value="F:hydrolase activity"/>
    <property type="evidence" value="ECO:0007669"/>
    <property type="project" value="UniProtKB-KW"/>
</dbReference>
<dbReference type="InterPro" id="IPR029060">
    <property type="entry name" value="PIN-like_dom_sf"/>
</dbReference>
<comment type="cofactor">
    <cofactor evidence="1">
        <name>Mg(2+)</name>
        <dbReference type="ChEBI" id="CHEBI:18420"/>
    </cofactor>
</comment>
<name>A0A7J5TTG7_9BACT</name>
<dbReference type="EMBL" id="WELI01000012">
    <property type="protein sequence ID" value="KAB7727040.1"/>
    <property type="molecule type" value="Genomic_DNA"/>
</dbReference>
<comment type="caution">
    <text evidence="9">The sequence shown here is derived from an EMBL/GenBank/DDBJ whole genome shotgun (WGS) entry which is preliminary data.</text>
</comment>
<protein>
    <submittedName>
        <fullName evidence="9">PIN domain-containing protein</fullName>
    </submittedName>
</protein>
<dbReference type="GO" id="GO:0004518">
    <property type="term" value="F:nuclease activity"/>
    <property type="evidence" value="ECO:0007669"/>
    <property type="project" value="UniProtKB-KW"/>
</dbReference>
<evidence type="ECO:0000256" key="6">
    <source>
        <dbReference type="ARBA" id="ARBA00022842"/>
    </source>
</evidence>
<evidence type="ECO:0000259" key="8">
    <source>
        <dbReference type="Pfam" id="PF01850"/>
    </source>
</evidence>
<evidence type="ECO:0000256" key="2">
    <source>
        <dbReference type="ARBA" id="ARBA00022649"/>
    </source>
</evidence>
<keyword evidence="2" id="KW-1277">Toxin-antitoxin system</keyword>
<dbReference type="GO" id="GO:0046872">
    <property type="term" value="F:metal ion binding"/>
    <property type="evidence" value="ECO:0007669"/>
    <property type="project" value="UniProtKB-KW"/>
</dbReference>
<proteinExistence type="inferred from homology"/>
<dbReference type="RefSeq" id="WP_152126505.1">
    <property type="nucleotide sequence ID" value="NZ_WELI01000012.1"/>
</dbReference>
<dbReference type="Pfam" id="PF01850">
    <property type="entry name" value="PIN"/>
    <property type="match status" value="1"/>
</dbReference>
<dbReference type="CDD" id="cd18738">
    <property type="entry name" value="PIN_VapC4-5_FitB-like"/>
    <property type="match status" value="1"/>
</dbReference>
<dbReference type="Gene3D" id="3.40.50.1010">
    <property type="entry name" value="5'-nuclease"/>
    <property type="match status" value="1"/>
</dbReference>
<dbReference type="Proteomes" id="UP000488299">
    <property type="component" value="Unassembled WGS sequence"/>
</dbReference>
<organism evidence="9 10">
    <name type="scientific">Rudanella paleaurantiibacter</name>
    <dbReference type="NCBI Taxonomy" id="2614655"/>
    <lineage>
        <taxon>Bacteria</taxon>
        <taxon>Pseudomonadati</taxon>
        <taxon>Bacteroidota</taxon>
        <taxon>Cytophagia</taxon>
        <taxon>Cytophagales</taxon>
        <taxon>Cytophagaceae</taxon>
        <taxon>Rudanella</taxon>
    </lineage>
</organism>
<reference evidence="9 10" key="1">
    <citation type="submission" date="2019-10" db="EMBL/GenBank/DDBJ databases">
        <title>Rudanella paleaurantiibacter sp. nov., isolated from sludge.</title>
        <authorList>
            <person name="Xu S.Q."/>
        </authorList>
    </citation>
    <scope>NUCLEOTIDE SEQUENCE [LARGE SCALE GENOMIC DNA]</scope>
    <source>
        <strain evidence="9 10">HX-22-17</strain>
    </source>
</reference>
<dbReference type="AlphaFoldDB" id="A0A7J5TTG7"/>
<comment type="similarity">
    <text evidence="7">Belongs to the PINc/VapC protein family.</text>
</comment>
<dbReference type="InterPro" id="IPR050556">
    <property type="entry name" value="Type_II_TA_system_RNase"/>
</dbReference>
<evidence type="ECO:0000256" key="4">
    <source>
        <dbReference type="ARBA" id="ARBA00022723"/>
    </source>
</evidence>
<evidence type="ECO:0000256" key="7">
    <source>
        <dbReference type="ARBA" id="ARBA00038093"/>
    </source>
</evidence>
<accession>A0A7J5TTG7</accession>
<keyword evidence="4" id="KW-0479">Metal-binding</keyword>
<evidence type="ECO:0000313" key="10">
    <source>
        <dbReference type="Proteomes" id="UP000488299"/>
    </source>
</evidence>
<evidence type="ECO:0000256" key="5">
    <source>
        <dbReference type="ARBA" id="ARBA00022801"/>
    </source>
</evidence>
<keyword evidence="6" id="KW-0460">Magnesium</keyword>
<keyword evidence="10" id="KW-1185">Reference proteome</keyword>
<evidence type="ECO:0000313" key="9">
    <source>
        <dbReference type="EMBL" id="KAB7727040.1"/>
    </source>
</evidence>
<dbReference type="InterPro" id="IPR002716">
    <property type="entry name" value="PIN_dom"/>
</dbReference>
<feature type="domain" description="PIN" evidence="8">
    <location>
        <begin position="5"/>
        <end position="119"/>
    </location>
</feature>
<evidence type="ECO:0000256" key="1">
    <source>
        <dbReference type="ARBA" id="ARBA00001946"/>
    </source>
</evidence>
<dbReference type="PANTHER" id="PTHR33653:SF1">
    <property type="entry name" value="RIBONUCLEASE VAPC2"/>
    <property type="match status" value="1"/>
</dbReference>
<dbReference type="PANTHER" id="PTHR33653">
    <property type="entry name" value="RIBONUCLEASE VAPC2"/>
    <property type="match status" value="1"/>
</dbReference>
<evidence type="ECO:0000256" key="3">
    <source>
        <dbReference type="ARBA" id="ARBA00022722"/>
    </source>
</evidence>
<keyword evidence="3" id="KW-0540">Nuclease</keyword>
<gene>
    <name evidence="9" type="ORF">F5984_22655</name>
</gene>
<dbReference type="SUPFAM" id="SSF88723">
    <property type="entry name" value="PIN domain-like"/>
    <property type="match status" value="1"/>
</dbReference>
<sequence length="129" mass="14798">MVRRYLIDSSAVSKYLEGRFPEDGLAFMDSVFETESNISVITKIELLTWNPADANLEEKVAVFVEDSIVYNLSERIVVETIRLRRKHRLKTPDAIIAATALAYGFVVVTDNERDFDNIKSLKWLNPSRM</sequence>
<keyword evidence="5" id="KW-0378">Hydrolase</keyword>